<dbReference type="Proteomes" id="UP001279734">
    <property type="component" value="Unassembled WGS sequence"/>
</dbReference>
<evidence type="ECO:0000313" key="1">
    <source>
        <dbReference type="EMBL" id="GMH16513.1"/>
    </source>
</evidence>
<comment type="caution">
    <text evidence="1">The sequence shown here is derived from an EMBL/GenBank/DDBJ whole genome shotgun (WGS) entry which is preliminary data.</text>
</comment>
<keyword evidence="2" id="KW-1185">Reference proteome</keyword>
<proteinExistence type="predicted"/>
<reference evidence="1" key="1">
    <citation type="submission" date="2023-05" db="EMBL/GenBank/DDBJ databases">
        <title>Nepenthes gracilis genome sequencing.</title>
        <authorList>
            <person name="Fukushima K."/>
        </authorList>
    </citation>
    <scope>NUCLEOTIDE SEQUENCE</scope>
    <source>
        <strain evidence="1">SING2019-196</strain>
    </source>
</reference>
<protein>
    <submittedName>
        <fullName evidence="1">Uncharacterized protein</fullName>
    </submittedName>
</protein>
<name>A0AAD3XTC7_NEPGR</name>
<sequence>MVYAATFVALSAAIDLAAFSHKRRKELCSDDRDSFSLKPQIFFFCCCYVSSVTLLVQPPPSPQPSQTFSLYFHYLPLFKLFLHTVEVPEEDIVIMGDLTEEEQVIPDVKPVAPLQFRMMMRRKHHQIVQLHYGAFMPPATEEVIYSEGIVLFDGDGARTLK</sequence>
<dbReference type="AlphaFoldDB" id="A0AAD3XTC7"/>
<dbReference type="EMBL" id="BSYO01000016">
    <property type="protein sequence ID" value="GMH16513.1"/>
    <property type="molecule type" value="Genomic_DNA"/>
</dbReference>
<accession>A0AAD3XTC7</accession>
<organism evidence="1 2">
    <name type="scientific">Nepenthes gracilis</name>
    <name type="common">Slender pitcher plant</name>
    <dbReference type="NCBI Taxonomy" id="150966"/>
    <lineage>
        <taxon>Eukaryota</taxon>
        <taxon>Viridiplantae</taxon>
        <taxon>Streptophyta</taxon>
        <taxon>Embryophyta</taxon>
        <taxon>Tracheophyta</taxon>
        <taxon>Spermatophyta</taxon>
        <taxon>Magnoliopsida</taxon>
        <taxon>eudicotyledons</taxon>
        <taxon>Gunneridae</taxon>
        <taxon>Pentapetalae</taxon>
        <taxon>Caryophyllales</taxon>
        <taxon>Nepenthaceae</taxon>
        <taxon>Nepenthes</taxon>
    </lineage>
</organism>
<evidence type="ECO:0000313" key="2">
    <source>
        <dbReference type="Proteomes" id="UP001279734"/>
    </source>
</evidence>
<gene>
    <name evidence="1" type="ORF">Nepgr_018354</name>
</gene>